<comment type="catalytic activity">
    <reaction evidence="6">
        <text>L-lysyl-[protein] + 3 S-adenosyl-L-methionine = N(6),N(6),N(6)-trimethyl-L-lysyl-[protein] + 3 S-adenosyl-L-homocysteine + 3 H(+)</text>
        <dbReference type="Rhea" id="RHEA:54192"/>
        <dbReference type="Rhea" id="RHEA-COMP:9752"/>
        <dbReference type="Rhea" id="RHEA-COMP:13826"/>
        <dbReference type="ChEBI" id="CHEBI:15378"/>
        <dbReference type="ChEBI" id="CHEBI:29969"/>
        <dbReference type="ChEBI" id="CHEBI:57856"/>
        <dbReference type="ChEBI" id="CHEBI:59789"/>
        <dbReference type="ChEBI" id="CHEBI:61961"/>
    </reaction>
</comment>
<evidence type="ECO:0000313" key="7">
    <source>
        <dbReference type="EMBL" id="BFG69796.1"/>
    </source>
</evidence>
<evidence type="ECO:0000256" key="4">
    <source>
        <dbReference type="ARBA" id="ARBA00022679"/>
    </source>
</evidence>
<keyword evidence="4 6" id="KW-0808">Transferase</keyword>
<accession>A0AAT9GGL2</accession>
<evidence type="ECO:0000256" key="6">
    <source>
        <dbReference type="HAMAP-Rule" id="MF_00735"/>
    </source>
</evidence>
<dbReference type="HAMAP" id="MF_00735">
    <property type="entry name" value="Methyltr_PrmA"/>
    <property type="match status" value="1"/>
</dbReference>
<comment type="similarity">
    <text evidence="1 6">Belongs to the methyltransferase superfamily. PrmA family.</text>
</comment>
<protein>
    <recommendedName>
        <fullName evidence="6">Ribosomal protein L11 methyltransferase</fullName>
        <shortName evidence="6">L11 Mtase</shortName>
        <ecNumber evidence="6">2.1.1.-</ecNumber>
    </recommendedName>
</protein>
<dbReference type="PANTHER" id="PTHR43648:SF1">
    <property type="entry name" value="ELECTRON TRANSFER FLAVOPROTEIN BETA SUBUNIT LYSINE METHYLTRANSFERASE"/>
    <property type="match status" value="1"/>
</dbReference>
<sequence>MSDNVSVEVAIQVADPAIREALIAALSANGFDGFEELDDALKAYAQEGNIDWNNIELILNQYSLTYSKSIIEKQNWNALWESNFEPVQVADFVGVRAGFHPPMTGVRHEIIITPKMSFGTGHHGTTFSVMKLMESIDFQGKSVFDFGTGTGILAILAERLGATEILAVDNDPWCIENASENSLINQCKNIGIQLFDTAKTNQQYDIVIANINKNIILDNLSLLGKAVKPGGDILLSGLLVMDESDILTACKTLGWSHQQTLTKEGWIALHLKN</sequence>
<dbReference type="Gene3D" id="3.40.50.150">
    <property type="entry name" value="Vaccinia Virus protein VP39"/>
    <property type="match status" value="1"/>
</dbReference>
<keyword evidence="2 6" id="KW-0963">Cytoplasm</keyword>
<dbReference type="InterPro" id="IPR004498">
    <property type="entry name" value="Ribosomal_PrmA_MeTrfase"/>
</dbReference>
<keyword evidence="5 6" id="KW-0949">S-adenosyl-L-methionine</keyword>
<dbReference type="EC" id="2.1.1.-" evidence="6"/>
<reference evidence="7" key="1">
    <citation type="submission" date="2024-02" db="EMBL/GenBank/DDBJ databases">
        <title>Sediminibacterium planktonica sp. nov. and Sediminibacterium longus sp. nov., isolated from surface lake and river water.</title>
        <authorList>
            <person name="Watanabe K."/>
            <person name="Takemine S."/>
            <person name="Ishii Y."/>
            <person name="Ogata Y."/>
            <person name="Shindo C."/>
            <person name="Suda W."/>
        </authorList>
    </citation>
    <scope>NUCLEOTIDE SEQUENCE</scope>
    <source>
        <strain evidence="7">KACHI17</strain>
    </source>
</reference>
<dbReference type="PANTHER" id="PTHR43648">
    <property type="entry name" value="ELECTRON TRANSFER FLAVOPROTEIN BETA SUBUNIT LYSINE METHYLTRANSFERASE"/>
    <property type="match status" value="1"/>
</dbReference>
<comment type="subcellular location">
    <subcellularLocation>
        <location evidence="6">Cytoplasm</location>
    </subcellularLocation>
</comment>
<dbReference type="NCBIfam" id="NF001785">
    <property type="entry name" value="PRK00517.2-2"/>
    <property type="match status" value="1"/>
</dbReference>
<evidence type="ECO:0000256" key="5">
    <source>
        <dbReference type="ARBA" id="ARBA00022691"/>
    </source>
</evidence>
<evidence type="ECO:0000256" key="1">
    <source>
        <dbReference type="ARBA" id="ARBA00009741"/>
    </source>
</evidence>
<dbReference type="AlphaFoldDB" id="A0AAT9GGL2"/>
<dbReference type="GO" id="GO:0005737">
    <property type="term" value="C:cytoplasm"/>
    <property type="evidence" value="ECO:0007669"/>
    <property type="project" value="UniProtKB-SubCell"/>
</dbReference>
<dbReference type="GO" id="GO:0016279">
    <property type="term" value="F:protein-lysine N-methyltransferase activity"/>
    <property type="evidence" value="ECO:0007669"/>
    <property type="project" value="TreeGrafter"/>
</dbReference>
<organism evidence="7">
    <name type="scientific">Sediminibacterium sp. KACHI17</name>
    <dbReference type="NCBI Taxonomy" id="1751071"/>
    <lineage>
        <taxon>Bacteria</taxon>
        <taxon>Pseudomonadati</taxon>
        <taxon>Bacteroidota</taxon>
        <taxon>Chitinophagia</taxon>
        <taxon>Chitinophagales</taxon>
        <taxon>Chitinophagaceae</taxon>
        <taxon>Sediminibacterium</taxon>
    </lineage>
</organism>
<proteinExistence type="inferred from homology"/>
<dbReference type="Pfam" id="PF06325">
    <property type="entry name" value="PrmA"/>
    <property type="match status" value="1"/>
</dbReference>
<gene>
    <name evidence="6 7" type="primary">prmA</name>
    <name evidence="7" type="ORF">KACHI17_06770</name>
</gene>
<name>A0AAT9GGL2_9BACT</name>
<dbReference type="GO" id="GO:0005840">
    <property type="term" value="C:ribosome"/>
    <property type="evidence" value="ECO:0007669"/>
    <property type="project" value="UniProtKB-KW"/>
</dbReference>
<dbReference type="CDD" id="cd02440">
    <property type="entry name" value="AdoMet_MTases"/>
    <property type="match status" value="1"/>
</dbReference>
<dbReference type="GO" id="GO:0032259">
    <property type="term" value="P:methylation"/>
    <property type="evidence" value="ECO:0007669"/>
    <property type="project" value="UniProtKB-KW"/>
</dbReference>
<evidence type="ECO:0000256" key="3">
    <source>
        <dbReference type="ARBA" id="ARBA00022603"/>
    </source>
</evidence>
<feature type="binding site" evidence="6">
    <location>
        <position position="169"/>
    </location>
    <ligand>
        <name>S-adenosyl-L-methionine</name>
        <dbReference type="ChEBI" id="CHEBI:59789"/>
    </ligand>
</feature>
<dbReference type="EMBL" id="AP029612">
    <property type="protein sequence ID" value="BFG69796.1"/>
    <property type="molecule type" value="Genomic_DNA"/>
</dbReference>
<evidence type="ECO:0000256" key="2">
    <source>
        <dbReference type="ARBA" id="ARBA00022490"/>
    </source>
</evidence>
<dbReference type="InterPro" id="IPR050078">
    <property type="entry name" value="Ribosomal_L11_MeTrfase_PrmA"/>
</dbReference>
<comment type="function">
    <text evidence="6">Methylates ribosomal protein L11.</text>
</comment>
<feature type="binding site" evidence="6">
    <location>
        <position position="210"/>
    </location>
    <ligand>
        <name>S-adenosyl-L-methionine</name>
        <dbReference type="ChEBI" id="CHEBI:59789"/>
    </ligand>
</feature>
<feature type="binding site" evidence="6">
    <location>
        <position position="147"/>
    </location>
    <ligand>
        <name>S-adenosyl-L-methionine</name>
        <dbReference type="ChEBI" id="CHEBI:59789"/>
    </ligand>
</feature>
<dbReference type="PIRSF" id="PIRSF000401">
    <property type="entry name" value="RPL11_MTase"/>
    <property type="match status" value="1"/>
</dbReference>
<keyword evidence="7" id="KW-0687">Ribonucleoprotein</keyword>
<dbReference type="SUPFAM" id="SSF53335">
    <property type="entry name" value="S-adenosyl-L-methionine-dependent methyltransferases"/>
    <property type="match status" value="1"/>
</dbReference>
<dbReference type="InterPro" id="IPR029063">
    <property type="entry name" value="SAM-dependent_MTases_sf"/>
</dbReference>
<feature type="binding site" evidence="6">
    <location>
        <position position="126"/>
    </location>
    <ligand>
        <name>S-adenosyl-L-methionine</name>
        <dbReference type="ChEBI" id="CHEBI:59789"/>
    </ligand>
</feature>
<keyword evidence="7" id="KW-0689">Ribosomal protein</keyword>
<keyword evidence="3 6" id="KW-0489">Methyltransferase</keyword>
<dbReference type="RefSeq" id="WP_353550099.1">
    <property type="nucleotide sequence ID" value="NZ_AP029612.1"/>
</dbReference>